<feature type="domain" description="Nephrocystin 3-like N-terminal" evidence="3">
    <location>
        <begin position="203"/>
        <end position="342"/>
    </location>
</feature>
<feature type="domain" description="Azaphilone pigments biosynthesis cluster protein L N-terminal" evidence="2">
    <location>
        <begin position="2"/>
        <end position="103"/>
    </location>
</feature>
<evidence type="ECO:0000313" key="4">
    <source>
        <dbReference type="EMBL" id="KAF7551315.1"/>
    </source>
</evidence>
<dbReference type="InterPro" id="IPR031348">
    <property type="entry name" value="PigL_N"/>
</dbReference>
<gene>
    <name evidence="4" type="ORF">G7Z17_g5112</name>
</gene>
<dbReference type="EMBL" id="JAANBB010000080">
    <property type="protein sequence ID" value="KAF7551315.1"/>
    <property type="molecule type" value="Genomic_DNA"/>
</dbReference>
<accession>A0A9P5H7F1</accession>
<dbReference type="OrthoDB" id="194358at2759"/>
<dbReference type="Proteomes" id="UP000722485">
    <property type="component" value="Unassembled WGS sequence"/>
</dbReference>
<dbReference type="Pfam" id="PF17111">
    <property type="entry name" value="PigL_N"/>
    <property type="match status" value="1"/>
</dbReference>
<comment type="caution">
    <text evidence="4">The sequence shown here is derived from an EMBL/GenBank/DDBJ whole genome shotgun (WGS) entry which is preliminary data.</text>
</comment>
<evidence type="ECO:0000256" key="1">
    <source>
        <dbReference type="ARBA" id="ARBA00022737"/>
    </source>
</evidence>
<evidence type="ECO:0000313" key="5">
    <source>
        <dbReference type="Proteomes" id="UP000722485"/>
    </source>
</evidence>
<proteinExistence type="predicted"/>
<dbReference type="SUPFAM" id="SSF52540">
    <property type="entry name" value="P-loop containing nucleoside triphosphate hydrolases"/>
    <property type="match status" value="1"/>
</dbReference>
<dbReference type="InterPro" id="IPR027417">
    <property type="entry name" value="P-loop_NTPase"/>
</dbReference>
<protein>
    <recommendedName>
        <fullName evidence="6">NACHT domain-containing protein</fullName>
    </recommendedName>
</protein>
<name>A0A9P5H7F1_9HYPO</name>
<keyword evidence="1" id="KW-0677">Repeat</keyword>
<evidence type="ECO:0000259" key="2">
    <source>
        <dbReference type="Pfam" id="PF17111"/>
    </source>
</evidence>
<dbReference type="InterPro" id="IPR056884">
    <property type="entry name" value="NPHP3-like_N"/>
</dbReference>
<dbReference type="Pfam" id="PF24883">
    <property type="entry name" value="NPHP3_N"/>
    <property type="match status" value="1"/>
</dbReference>
<dbReference type="PANTHER" id="PTHR10039">
    <property type="entry name" value="AMELOGENIN"/>
    <property type="match status" value="1"/>
</dbReference>
<sequence length="405" mass="45285">MADPLSVAGSVVGIISLGIQVTQSLVDYYTAIKNQESFIADTTKRLERLLEVFQLLRAHIDGRKFRTEECKLLSSILSSVEHCEEYITELQDEVDKFKTKSNSGIQAAARATTRRIAYPFRQSTLQKLDEGIDGILSHLSLAQQLLHQTDIGNVQEDVEDVKALLSLVRASQISSEIHEWLKAPDSSTDLNAAYAKRHSGTGLCGFAGCGKSVLSSTAIQYAYRHKRSNPQVGIAYFFFTFNNEGKQDTSAMLRALVLQLAGQLNNHTLLSKLHDSSRNVTPPNHSLIGCLRQLVRGFNDVYITLDALDESPRENHREAMLQALSDMRAWSEPGLHLLVTSRDEIDIRDELGALPNEEIIMKNNAIDKDISCFISQHLRQNRRLGKWGKYHKRIETVLAERAGGV</sequence>
<keyword evidence="5" id="KW-1185">Reference proteome</keyword>
<dbReference type="AlphaFoldDB" id="A0A9P5H7F1"/>
<organism evidence="4 5">
    <name type="scientific">Cylindrodendrum hubeiense</name>
    <dbReference type="NCBI Taxonomy" id="595255"/>
    <lineage>
        <taxon>Eukaryota</taxon>
        <taxon>Fungi</taxon>
        <taxon>Dikarya</taxon>
        <taxon>Ascomycota</taxon>
        <taxon>Pezizomycotina</taxon>
        <taxon>Sordariomycetes</taxon>
        <taxon>Hypocreomycetidae</taxon>
        <taxon>Hypocreales</taxon>
        <taxon>Nectriaceae</taxon>
        <taxon>Cylindrodendrum</taxon>
    </lineage>
</organism>
<dbReference type="PANTHER" id="PTHR10039:SF16">
    <property type="entry name" value="GPI INOSITOL-DEACYLASE"/>
    <property type="match status" value="1"/>
</dbReference>
<evidence type="ECO:0008006" key="6">
    <source>
        <dbReference type="Google" id="ProtNLM"/>
    </source>
</evidence>
<evidence type="ECO:0000259" key="3">
    <source>
        <dbReference type="Pfam" id="PF24883"/>
    </source>
</evidence>
<dbReference type="Gene3D" id="3.40.50.300">
    <property type="entry name" value="P-loop containing nucleotide triphosphate hydrolases"/>
    <property type="match status" value="1"/>
</dbReference>
<reference evidence="4" key="1">
    <citation type="submission" date="2020-03" db="EMBL/GenBank/DDBJ databases">
        <title>Draft Genome Sequence of Cylindrodendrum hubeiense.</title>
        <authorList>
            <person name="Buettner E."/>
            <person name="Kellner H."/>
        </authorList>
    </citation>
    <scope>NUCLEOTIDE SEQUENCE</scope>
    <source>
        <strain evidence="4">IHI 201604</strain>
    </source>
</reference>